<dbReference type="RefSeq" id="WP_097007377.1">
    <property type="nucleotide sequence ID" value="NZ_OBEJ01000001.1"/>
</dbReference>
<evidence type="ECO:0000313" key="4">
    <source>
        <dbReference type="EMBL" id="SNZ03650.1"/>
    </source>
</evidence>
<evidence type="ECO:0000259" key="3">
    <source>
        <dbReference type="Pfam" id="PF09851"/>
    </source>
</evidence>
<evidence type="ECO:0000256" key="2">
    <source>
        <dbReference type="SAM" id="Phobius"/>
    </source>
</evidence>
<gene>
    <name evidence="4" type="ORF">SAMN06269185_0333</name>
</gene>
<evidence type="ECO:0000313" key="5">
    <source>
        <dbReference type="Proteomes" id="UP000219453"/>
    </source>
</evidence>
<dbReference type="InterPro" id="IPR018649">
    <property type="entry name" value="SHOCT"/>
</dbReference>
<dbReference type="OrthoDB" id="178074at2157"/>
<dbReference type="AlphaFoldDB" id="A0A285N2J3"/>
<keyword evidence="2" id="KW-0812">Transmembrane</keyword>
<accession>A0A285N2J3</accession>
<dbReference type="EMBL" id="OBEJ01000001">
    <property type="protein sequence ID" value="SNZ03650.1"/>
    <property type="molecule type" value="Genomic_DNA"/>
</dbReference>
<reference evidence="4 5" key="1">
    <citation type="submission" date="2017-09" db="EMBL/GenBank/DDBJ databases">
        <authorList>
            <person name="Ehlers B."/>
            <person name="Leendertz F.H."/>
        </authorList>
    </citation>
    <scope>NUCLEOTIDE SEQUENCE [LARGE SCALE GENOMIC DNA]</scope>
    <source>
        <strain evidence="4 5">DSM 27208</strain>
    </source>
</reference>
<name>A0A285N2J3_NATPI</name>
<sequence>MSRSILDLSTGRVWIVGLVAVGAGLVAAGSAIPWNWLLPALLVGAGTAWVLAKRDTDDRPESIDASSTDENAALETLKRQYAVGEIDDAEFERRLETLLETDSVAHVEDQIGGEPGPSDDPVDADTTNAAQQAPESTGHTHSDRHGCRRRGMRRRSRH</sequence>
<feature type="transmembrane region" description="Helical" evidence="2">
    <location>
        <begin position="36"/>
        <end position="52"/>
    </location>
</feature>
<evidence type="ECO:0000256" key="1">
    <source>
        <dbReference type="SAM" id="MobiDB-lite"/>
    </source>
</evidence>
<feature type="domain" description="SHOCT" evidence="3">
    <location>
        <begin position="72"/>
        <end position="99"/>
    </location>
</feature>
<keyword evidence="2" id="KW-1133">Transmembrane helix</keyword>
<dbReference type="Pfam" id="PF09851">
    <property type="entry name" value="SHOCT"/>
    <property type="match status" value="1"/>
</dbReference>
<feature type="compositionally biased region" description="Polar residues" evidence="1">
    <location>
        <begin position="125"/>
        <end position="137"/>
    </location>
</feature>
<keyword evidence="5" id="KW-1185">Reference proteome</keyword>
<dbReference type="Proteomes" id="UP000219453">
    <property type="component" value="Unassembled WGS sequence"/>
</dbReference>
<protein>
    <submittedName>
        <fullName evidence="4">Short C-terminal domain-containing protein</fullName>
    </submittedName>
</protein>
<keyword evidence="2" id="KW-0472">Membrane</keyword>
<feature type="compositionally biased region" description="Basic residues" evidence="1">
    <location>
        <begin position="146"/>
        <end position="158"/>
    </location>
</feature>
<proteinExistence type="predicted"/>
<organism evidence="4 5">
    <name type="scientific">Natronoarchaeum philippinense</name>
    <dbReference type="NCBI Taxonomy" id="558529"/>
    <lineage>
        <taxon>Archaea</taxon>
        <taxon>Methanobacteriati</taxon>
        <taxon>Methanobacteriota</taxon>
        <taxon>Stenosarchaea group</taxon>
        <taxon>Halobacteria</taxon>
        <taxon>Halobacteriales</taxon>
        <taxon>Natronoarchaeaceae</taxon>
    </lineage>
</organism>
<feature type="transmembrane region" description="Helical" evidence="2">
    <location>
        <begin position="12"/>
        <end position="30"/>
    </location>
</feature>
<feature type="region of interest" description="Disordered" evidence="1">
    <location>
        <begin position="102"/>
        <end position="158"/>
    </location>
</feature>